<organism evidence="1 2">
    <name type="scientific">Paraburkholderia acidicola</name>
    <dbReference type="NCBI Taxonomy" id="1912599"/>
    <lineage>
        <taxon>Bacteria</taxon>
        <taxon>Pseudomonadati</taxon>
        <taxon>Pseudomonadota</taxon>
        <taxon>Betaproteobacteria</taxon>
        <taxon>Burkholderiales</taxon>
        <taxon>Burkholderiaceae</taxon>
        <taxon>Paraburkholderia</taxon>
    </lineage>
</organism>
<proteinExistence type="predicted"/>
<dbReference type="RefSeq" id="WP_349544421.1">
    <property type="nucleotide sequence ID" value="NZ_JAOALG010000002.1"/>
</dbReference>
<accession>A0ABV1LTK8</accession>
<evidence type="ECO:0000313" key="1">
    <source>
        <dbReference type="EMBL" id="MEQ5842613.1"/>
    </source>
</evidence>
<reference evidence="1 2" key="1">
    <citation type="journal article" date="2024" name="Chem. Sci.">
        <title>Discovery of a lagriamide polyketide by integrated genome mining, isotopic labeling, and untargeted metabolomics.</title>
        <authorList>
            <person name="Fergusson C.H."/>
            <person name="Saulog J."/>
            <person name="Paulo B.S."/>
            <person name="Wilson D.M."/>
            <person name="Liu D.Y."/>
            <person name="Morehouse N.J."/>
            <person name="Waterworth S."/>
            <person name="Barkei J."/>
            <person name="Gray C.A."/>
            <person name="Kwan J.C."/>
            <person name="Eustaquio A.S."/>
            <person name="Linington R.G."/>
        </authorList>
    </citation>
    <scope>NUCLEOTIDE SEQUENCE [LARGE SCALE GENOMIC DNA]</scope>
    <source>
        <strain evidence="1 2">RL17-338-BIF-B</strain>
    </source>
</reference>
<dbReference type="EMBL" id="JAOALG010000002">
    <property type="protein sequence ID" value="MEQ5842613.1"/>
    <property type="molecule type" value="Genomic_DNA"/>
</dbReference>
<protein>
    <submittedName>
        <fullName evidence="1">SctK family type III secretion system sorting platform protein</fullName>
    </submittedName>
</protein>
<keyword evidence="2" id="KW-1185">Reference proteome</keyword>
<gene>
    <name evidence="1" type="ORF">N0A02_24485</name>
</gene>
<dbReference type="Pfam" id="PF06578">
    <property type="entry name" value="YscK"/>
    <property type="match status" value="1"/>
</dbReference>
<comment type="caution">
    <text evidence="1">The sequence shown here is derived from an EMBL/GenBank/DDBJ whole genome shotgun (WGS) entry which is preliminary data.</text>
</comment>
<sequence length="216" mass="24641">MHEARMHRLAVEFNLRPDCYIGADWLPEEWPVRYRDLTAFGARGRAVLATALLARLGPGAPQVFAFGSRTARLALLDRAALATLGAYCGLMLHRAWLRDAANWRTHPALVDAFGHSAMPFVLNRAPPFDAIRETLEPYRRAPQEAVEVIRRRGCRLLFDFIVAEHAQVASRLALKFPRTLSSQPTYGLNTQHRQHLAELIFLCLIPERFAQWDWLF</sequence>
<name>A0ABV1LTK8_9BURK</name>
<evidence type="ECO:0000313" key="2">
    <source>
        <dbReference type="Proteomes" id="UP001469089"/>
    </source>
</evidence>
<dbReference type="InterPro" id="IPR009510">
    <property type="entry name" value="T3SS_K"/>
</dbReference>
<dbReference type="Proteomes" id="UP001469089">
    <property type="component" value="Unassembled WGS sequence"/>
</dbReference>